<dbReference type="EMBL" id="PTJC01000007">
    <property type="protein sequence ID" value="PPK84548.1"/>
    <property type="molecule type" value="Genomic_DNA"/>
</dbReference>
<dbReference type="SUPFAM" id="SSF82171">
    <property type="entry name" value="DPP6 N-terminal domain-like"/>
    <property type="match status" value="1"/>
</dbReference>
<dbReference type="InterPro" id="IPR005151">
    <property type="entry name" value="Tail-specific_protease"/>
</dbReference>
<keyword evidence="3 7" id="KW-0963">Cytoplasm</keyword>
<dbReference type="Gene3D" id="3.90.226.10">
    <property type="entry name" value="2-enoyl-CoA Hydratase, Chain A, domain 1"/>
    <property type="match status" value="1"/>
</dbReference>
<evidence type="ECO:0000256" key="2">
    <source>
        <dbReference type="ARBA" id="ARBA00008524"/>
    </source>
</evidence>
<dbReference type="Pfam" id="PF26549">
    <property type="entry name" value="Tricorn_N"/>
    <property type="match status" value="1"/>
</dbReference>
<feature type="domain" description="Tail specific protease" evidence="11">
    <location>
        <begin position="898"/>
        <end position="1091"/>
    </location>
</feature>
<comment type="subcellular location">
    <subcellularLocation>
        <location evidence="1 7">Cytoplasm</location>
    </subcellularLocation>
</comment>
<dbReference type="GO" id="GO:0006508">
    <property type="term" value="P:proteolysis"/>
    <property type="evidence" value="ECO:0007669"/>
    <property type="project" value="UniProtKB-UniRule"/>
</dbReference>
<dbReference type="GO" id="GO:0005737">
    <property type="term" value="C:cytoplasm"/>
    <property type="evidence" value="ECO:0007669"/>
    <property type="project" value="UniProtKB-SubCell"/>
</dbReference>
<dbReference type="InterPro" id="IPR029045">
    <property type="entry name" value="ClpP/crotonase-like_dom_sf"/>
</dbReference>
<dbReference type="Proteomes" id="UP000237662">
    <property type="component" value="Unassembled WGS sequence"/>
</dbReference>
<evidence type="ECO:0000256" key="4">
    <source>
        <dbReference type="ARBA" id="ARBA00022670"/>
    </source>
</evidence>
<keyword evidence="4 7" id="KW-0645">Protease</keyword>
<protein>
    <recommendedName>
        <fullName evidence="7">Tricorn protease homolog</fullName>
        <ecNumber evidence="7">3.4.21.-</ecNumber>
    </recommendedName>
</protein>
<dbReference type="Gene3D" id="2.30.42.10">
    <property type="match status" value="1"/>
</dbReference>
<evidence type="ECO:0000256" key="5">
    <source>
        <dbReference type="ARBA" id="ARBA00022801"/>
    </source>
</evidence>
<evidence type="ECO:0000256" key="3">
    <source>
        <dbReference type="ARBA" id="ARBA00022490"/>
    </source>
</evidence>
<feature type="site" description="Transition state stabilizer; via amide nitrogen" evidence="9">
    <location>
        <position position="1025"/>
    </location>
</feature>
<keyword evidence="13" id="KW-1185">Reference proteome</keyword>
<dbReference type="Gene3D" id="2.120.10.60">
    <property type="entry name" value="Tricorn protease N-terminal domain"/>
    <property type="match status" value="2"/>
</dbReference>
<evidence type="ECO:0000259" key="11">
    <source>
        <dbReference type="SMART" id="SM00245"/>
    </source>
</evidence>
<dbReference type="PANTHER" id="PTHR43253">
    <property type="entry name" value="TRICORN PROTEASE HOMOLOG 2-RELATED"/>
    <property type="match status" value="1"/>
</dbReference>
<dbReference type="Pfam" id="PF14684">
    <property type="entry name" value="Tricorn_C1"/>
    <property type="match status" value="1"/>
</dbReference>
<dbReference type="PIRSF" id="PIRSF036421">
    <property type="entry name" value="Tricorn_protease"/>
    <property type="match status" value="1"/>
</dbReference>
<feature type="active site" description="Nucleophile" evidence="8">
    <location>
        <position position="1024"/>
    </location>
</feature>
<dbReference type="AlphaFoldDB" id="A0A2S6I0Q3"/>
<evidence type="ECO:0000256" key="1">
    <source>
        <dbReference type="ARBA" id="ARBA00004496"/>
    </source>
</evidence>
<dbReference type="Gene3D" id="3.30.750.44">
    <property type="match status" value="1"/>
</dbReference>
<dbReference type="Gene3D" id="2.120.10.30">
    <property type="entry name" value="TolB, C-terminal domain"/>
    <property type="match status" value="1"/>
</dbReference>
<accession>A0A2S6I0Q3</accession>
<evidence type="ECO:0000256" key="10">
    <source>
        <dbReference type="SAM" id="MobiDB-lite"/>
    </source>
</evidence>
<dbReference type="Pfam" id="PF03572">
    <property type="entry name" value="Peptidase_S41"/>
    <property type="match status" value="1"/>
</dbReference>
<dbReference type="InterPro" id="IPR036034">
    <property type="entry name" value="PDZ_sf"/>
</dbReference>
<dbReference type="CDD" id="cd07562">
    <property type="entry name" value="Peptidase_S41_TRI"/>
    <property type="match status" value="1"/>
</dbReference>
<dbReference type="InterPro" id="IPR012393">
    <property type="entry name" value="Tricorn_protease"/>
</dbReference>
<dbReference type="EC" id="3.4.21.-" evidence="7"/>
<sequence>MYRKIRACKVGAVAQVEYLPAVEGKRPGFADIYRPYNPLTVKLLFPLLLATLGLTAQQAPNWLRHAAISPDGSRIAFTYRGDLYTVPSGGGDANRLTYHDAHDYMATWSADGQRIAFASNRYGNFDVFVMPATGGDATRLTYHSTDEQPFAFGAGDSTVIFGGQRQDAADHRQYPTGSQPELYTVSATGGRVGQLLTVPAEYAQLSPDGKTLLYHDKKGGENEYRKHHTSAITRDIWAYDLAAGTHRQLTDNTAEDRQPVFTADGSGFYYLSERGGNFNVYKRSLAGGAEEQLTELGPHPVRFLSRGGDLLSFGYDGELYTLREGGEPKKVAVNIVTQAGSNTDRFVSVDGDIEEMAVSPDGKEIAFVARGEVFVTSADESFTKRLTTTPERERFVSWGPEGKSVVYASERDGKWSTYKTEKVREEEPFFYAATLLKETPVLENGRDNYLAEYSPDGKRLAWIEDRRNLKVRNLTTGKDTTLLGADELFHMRDGDKYFTWSPDSEWLLVEHDVLLNNSEVLLLKADGEKRVNLTESGYYDSRPKWVDDGKAMIWFSNRDGLKSYATSGQSEQDVYAMFFTQAAWDEFNLTEEENKLQQAIEKANKADDKQDEEDAKDKKKKDEPKTDSTEVKPLTFDWNSLHDRTKRLTIHSSRLGDAVLSKDGEKLYYLSRFEDKLNLWVTNLRTRDTKMALELEAGNGSLQWDRKQENLYLLSSGKITKLDIDKEKKTLVKLQGEIPFDAVAERRAIFDHVWQRTDAVFYHSNFHGVNWDSLRTVYAKHLPSIGNDFELVELLSEMLGELNVSHAGARYRPTGGDNPDETAALGIFPSYDHSGNGILIEEIIDGGPLDRAAFDLKPGLLIERINGELIAGDRDWAAYLNRLEGDFTLLELVDPETEERTTITVKPISQGEESRLLYKRWVERNEEEVDSLSQGRLGYVHIPGMSDEPYRSIYQDMMGKYFEREGMIIDTRFNGGGDLVADLAMFFTGVPFITYATEAKVVGGEPTSRWTKPTLALINEAQYSDGHCFAAGYSDLKIGKTVGMPTPGTCSFAGWERLPNGIVWGVVPVSARDIDGDWMENNQTEPQIKVKNEPAVIADGRDQQLERAVEVMLDDLGSR</sequence>
<dbReference type="SUPFAM" id="SSF69304">
    <property type="entry name" value="Tricorn protease N-terminal domain"/>
    <property type="match status" value="1"/>
</dbReference>
<comment type="similarity">
    <text evidence="2 7">Belongs to the peptidase S41B family.</text>
</comment>
<feature type="active site" description="Charge relay system" evidence="8">
    <location>
        <position position="1080"/>
    </location>
</feature>
<evidence type="ECO:0000256" key="7">
    <source>
        <dbReference type="PIRNR" id="PIRNR036421"/>
    </source>
</evidence>
<feature type="active site" description="Charge relay system" evidence="8">
    <location>
        <position position="806"/>
    </location>
</feature>
<dbReference type="OrthoDB" id="9815657at2"/>
<dbReference type="PANTHER" id="PTHR43253:SF1">
    <property type="entry name" value="TRICORN PROTEASE HOMOLOG 2-RELATED"/>
    <property type="match status" value="1"/>
</dbReference>
<dbReference type="InterPro" id="IPR028204">
    <property type="entry name" value="Tricorn_C1"/>
</dbReference>
<dbReference type="SMART" id="SM00245">
    <property type="entry name" value="TSPc"/>
    <property type="match status" value="1"/>
</dbReference>
<dbReference type="GO" id="GO:0008236">
    <property type="term" value="F:serine-type peptidase activity"/>
    <property type="evidence" value="ECO:0007669"/>
    <property type="project" value="UniProtKB-UniRule"/>
</dbReference>
<evidence type="ECO:0000313" key="12">
    <source>
        <dbReference type="EMBL" id="PPK84548.1"/>
    </source>
</evidence>
<feature type="region of interest" description="Disordered" evidence="10">
    <location>
        <begin position="600"/>
        <end position="630"/>
    </location>
</feature>
<gene>
    <name evidence="12" type="ORF">CLV84_3709</name>
</gene>
<dbReference type="SUPFAM" id="SSF50156">
    <property type="entry name" value="PDZ domain-like"/>
    <property type="match status" value="1"/>
</dbReference>
<dbReference type="Pfam" id="PF26550">
    <property type="entry name" value="Tricorn_2nd"/>
    <property type="match status" value="1"/>
</dbReference>
<dbReference type="InterPro" id="IPR011042">
    <property type="entry name" value="6-blade_b-propeller_TolB-like"/>
</dbReference>
<evidence type="ECO:0000313" key="13">
    <source>
        <dbReference type="Proteomes" id="UP000237662"/>
    </source>
</evidence>
<evidence type="ECO:0000256" key="6">
    <source>
        <dbReference type="ARBA" id="ARBA00022825"/>
    </source>
</evidence>
<keyword evidence="5 7" id="KW-0378">Hydrolase</keyword>
<comment type="function">
    <text evidence="7">Degrades oligopeptides.</text>
</comment>
<dbReference type="SUPFAM" id="SSF52096">
    <property type="entry name" value="ClpP/crotonase"/>
    <property type="match status" value="1"/>
</dbReference>
<organism evidence="12 13">
    <name type="scientific">Neolewinella xylanilytica</name>
    <dbReference type="NCBI Taxonomy" id="1514080"/>
    <lineage>
        <taxon>Bacteria</taxon>
        <taxon>Pseudomonadati</taxon>
        <taxon>Bacteroidota</taxon>
        <taxon>Saprospiria</taxon>
        <taxon>Saprospirales</taxon>
        <taxon>Lewinellaceae</taxon>
        <taxon>Neolewinella</taxon>
    </lineage>
</organism>
<feature type="compositionally biased region" description="Basic and acidic residues" evidence="10">
    <location>
        <begin position="615"/>
        <end position="630"/>
    </location>
</feature>
<comment type="caution">
    <text evidence="12">The sequence shown here is derived from an EMBL/GenBank/DDBJ whole genome shotgun (WGS) entry which is preliminary data.</text>
</comment>
<reference evidence="12 13" key="1">
    <citation type="submission" date="2018-02" db="EMBL/GenBank/DDBJ databases">
        <title>Genomic Encyclopedia of Archaeal and Bacterial Type Strains, Phase II (KMG-II): from individual species to whole genera.</title>
        <authorList>
            <person name="Goeker M."/>
        </authorList>
    </citation>
    <scope>NUCLEOTIDE SEQUENCE [LARGE SCALE GENOMIC DNA]</scope>
    <source>
        <strain evidence="12 13">DSM 29526</strain>
    </source>
</reference>
<keyword evidence="6 7" id="KW-0720">Serine protease</keyword>
<evidence type="ECO:0000256" key="8">
    <source>
        <dbReference type="PIRSR" id="PIRSR036421-1"/>
    </source>
</evidence>
<proteinExistence type="inferred from homology"/>
<evidence type="ECO:0000256" key="9">
    <source>
        <dbReference type="PIRSR" id="PIRSR036421-3"/>
    </source>
</evidence>
<name>A0A2S6I0Q3_9BACT</name>